<dbReference type="PANTHER" id="PTHR42718">
    <property type="entry name" value="MAJOR FACILITATOR SUPERFAMILY MULTIDRUG TRANSPORTER MFSC"/>
    <property type="match status" value="1"/>
</dbReference>
<feature type="transmembrane region" description="Helical" evidence="6">
    <location>
        <begin position="413"/>
        <end position="439"/>
    </location>
</feature>
<feature type="transmembrane region" description="Helical" evidence="6">
    <location>
        <begin position="218"/>
        <end position="238"/>
    </location>
</feature>
<feature type="transmembrane region" description="Helical" evidence="6">
    <location>
        <begin position="121"/>
        <end position="142"/>
    </location>
</feature>
<evidence type="ECO:0000256" key="5">
    <source>
        <dbReference type="ARBA" id="ARBA00023136"/>
    </source>
</evidence>
<comment type="caution">
    <text evidence="7">The sequence shown here is derived from an EMBL/GenBank/DDBJ whole genome shotgun (WGS) entry which is preliminary data.</text>
</comment>
<feature type="transmembrane region" description="Helical" evidence="6">
    <location>
        <begin position="321"/>
        <end position="344"/>
    </location>
</feature>
<dbReference type="PANTHER" id="PTHR42718:SF9">
    <property type="entry name" value="MAJOR FACILITATOR SUPERFAMILY MULTIDRUG TRANSPORTER MFSC"/>
    <property type="match status" value="1"/>
</dbReference>
<dbReference type="InterPro" id="IPR036259">
    <property type="entry name" value="MFS_trans_sf"/>
</dbReference>
<evidence type="ECO:0000256" key="1">
    <source>
        <dbReference type="ARBA" id="ARBA00004141"/>
    </source>
</evidence>
<feature type="transmembrane region" description="Helical" evidence="6">
    <location>
        <begin position="96"/>
        <end position="115"/>
    </location>
</feature>
<feature type="transmembrane region" description="Helical" evidence="6">
    <location>
        <begin position="384"/>
        <end position="406"/>
    </location>
</feature>
<keyword evidence="8" id="KW-1185">Reference proteome</keyword>
<reference evidence="7" key="1">
    <citation type="submission" date="2020-08" db="EMBL/GenBank/DDBJ databases">
        <title>Paracoccus amoyensis sp. nov., isolated from the surface seawater at coast of Xiamen, Fujian.</title>
        <authorList>
            <person name="Lyu L."/>
        </authorList>
    </citation>
    <scope>NUCLEOTIDE SEQUENCE</scope>
    <source>
        <strain evidence="7">11-3</strain>
    </source>
</reference>
<gene>
    <name evidence="7" type="ORF">H4P12_17520</name>
</gene>
<feature type="transmembrane region" description="Helical" evidence="6">
    <location>
        <begin position="351"/>
        <end position="372"/>
    </location>
</feature>
<accession>A0A926GRB0</accession>
<evidence type="ECO:0000313" key="8">
    <source>
        <dbReference type="Proteomes" id="UP000608594"/>
    </source>
</evidence>
<dbReference type="AlphaFoldDB" id="A0A926GRB0"/>
<feature type="transmembrane region" description="Helical" evidence="6">
    <location>
        <begin position="154"/>
        <end position="173"/>
    </location>
</feature>
<dbReference type="GO" id="GO:0016020">
    <property type="term" value="C:membrane"/>
    <property type="evidence" value="ECO:0007669"/>
    <property type="project" value="UniProtKB-SubCell"/>
</dbReference>
<proteinExistence type="predicted"/>
<evidence type="ECO:0000313" key="7">
    <source>
        <dbReference type="EMBL" id="MBC9248465.1"/>
    </source>
</evidence>
<evidence type="ECO:0000256" key="3">
    <source>
        <dbReference type="ARBA" id="ARBA00022692"/>
    </source>
</evidence>
<keyword evidence="5 6" id="KW-0472">Membrane</keyword>
<dbReference type="EMBL" id="JACOQL010000007">
    <property type="protein sequence ID" value="MBC9248465.1"/>
    <property type="molecule type" value="Genomic_DNA"/>
</dbReference>
<keyword evidence="4 6" id="KW-1133">Transmembrane helix</keyword>
<dbReference type="SUPFAM" id="SSF103473">
    <property type="entry name" value="MFS general substrate transporter"/>
    <property type="match status" value="1"/>
</dbReference>
<feature type="transmembrane region" description="Helical" evidence="6">
    <location>
        <begin position="185"/>
        <end position="206"/>
    </location>
</feature>
<organism evidence="7 8">
    <name type="scientific">Paracoccus amoyensis</name>
    <dbReference type="NCBI Taxonomy" id="2760093"/>
    <lineage>
        <taxon>Bacteria</taxon>
        <taxon>Pseudomonadati</taxon>
        <taxon>Pseudomonadota</taxon>
        <taxon>Alphaproteobacteria</taxon>
        <taxon>Rhodobacterales</taxon>
        <taxon>Paracoccaceae</taxon>
        <taxon>Paracoccus</taxon>
    </lineage>
</organism>
<name>A0A926GRB0_9RHOB</name>
<feature type="transmembrane region" description="Helical" evidence="6">
    <location>
        <begin position="506"/>
        <end position="526"/>
    </location>
</feature>
<evidence type="ECO:0000256" key="2">
    <source>
        <dbReference type="ARBA" id="ARBA00022448"/>
    </source>
</evidence>
<dbReference type="Proteomes" id="UP000608594">
    <property type="component" value="Unassembled WGS sequence"/>
</dbReference>
<keyword evidence="3 6" id="KW-0812">Transmembrane</keyword>
<protein>
    <submittedName>
        <fullName evidence="7">MFS transporter</fullName>
    </submittedName>
</protein>
<feature type="transmembrane region" description="Helical" evidence="6">
    <location>
        <begin position="282"/>
        <end position="301"/>
    </location>
</feature>
<feature type="transmembrane region" description="Helical" evidence="6">
    <location>
        <begin position="27"/>
        <end position="48"/>
    </location>
</feature>
<dbReference type="Gene3D" id="1.20.1250.20">
    <property type="entry name" value="MFS general substrate transporter like domains"/>
    <property type="match status" value="1"/>
</dbReference>
<keyword evidence="2" id="KW-0813">Transport</keyword>
<evidence type="ECO:0000256" key="6">
    <source>
        <dbReference type="SAM" id="Phobius"/>
    </source>
</evidence>
<sequence length="546" mass="58196">MSDASAHTPAQAPATPVPHPPLHWKVAVLYMAAACMLALSQGLGQGFITANIPQIAGDLGITTTQASWLMAAYMIPRASLPLMLIKIRTQFGLRRFAEVGIIVYVVVAFISVWIADFRSAIVVQFLSGAAAAPLSTLAFLYMLEPLAPEWKMRLGLPLAMAMLLSGPSVARIVSPALIGDGGLTWIHLTVLGMAMVSLALVFALPLRPMPRMKVIQTLDFVTFLLIGFGFAGLTIGFIQGPIQYWMDVSWIGLLLAASVASLAIAVAIELNRTAPLLDIRWLVSPAILHLTATLFLFRLILSEQSTGAPRMFQVLGVAPSQLTVLFAVIVGATLLGALAVVGWIRPTRVPVYHILALILIAIGALMDGNSTIDTRPEQLIVSQALIGFAGMLFLPPAMMAGLISALSKGPQYLLSFVIVFIATQSLGGVIGSGVFTTFINHQQAAHYQVLIEQLTAASAQTTRAIAQQMALFSGQITDGATLKAQAVSQIAQTASNQAYVMAYNDAYRLIAAIAIFALVALLLHLLRDFLAARMTPAQPTTPDVTP</sequence>
<comment type="subcellular location">
    <subcellularLocation>
        <location evidence="1">Membrane</location>
        <topology evidence="1">Multi-pass membrane protein</topology>
    </subcellularLocation>
</comment>
<feature type="transmembrane region" description="Helical" evidence="6">
    <location>
        <begin position="250"/>
        <end position="270"/>
    </location>
</feature>
<dbReference type="RefSeq" id="WP_187794928.1">
    <property type="nucleotide sequence ID" value="NZ_JACOQL010000007.1"/>
</dbReference>
<evidence type="ECO:0000256" key="4">
    <source>
        <dbReference type="ARBA" id="ARBA00022989"/>
    </source>
</evidence>